<dbReference type="Proteomes" id="UP000793456">
    <property type="component" value="Chromosome XXII"/>
</dbReference>
<name>A0ACD3Q8A1_LARCR</name>
<gene>
    <name evidence="1" type="ORF">E3U43_000284</name>
</gene>
<proteinExistence type="predicted"/>
<dbReference type="EMBL" id="CM011695">
    <property type="protein sequence ID" value="TMS03395.1"/>
    <property type="molecule type" value="Genomic_DNA"/>
</dbReference>
<sequence length="104" mass="11226">MSWLSPVQWAKWTWSAVTGGVGDEGQPRSKDDGVDNSDSEGNFETPEAESPCVVNLLSQLENSNHTVLPDVANHFLDKNLNQDVGPVSSQEVDSLNNLTSSSPN</sequence>
<comment type="caution">
    <text evidence="1">The sequence shown here is derived from an EMBL/GenBank/DDBJ whole genome shotgun (WGS) entry which is preliminary data.</text>
</comment>
<organism evidence="1 2">
    <name type="scientific">Larimichthys crocea</name>
    <name type="common">Large yellow croaker</name>
    <name type="synonym">Pseudosciaena crocea</name>
    <dbReference type="NCBI Taxonomy" id="215358"/>
    <lineage>
        <taxon>Eukaryota</taxon>
        <taxon>Metazoa</taxon>
        <taxon>Chordata</taxon>
        <taxon>Craniata</taxon>
        <taxon>Vertebrata</taxon>
        <taxon>Euteleostomi</taxon>
        <taxon>Actinopterygii</taxon>
        <taxon>Neopterygii</taxon>
        <taxon>Teleostei</taxon>
        <taxon>Neoteleostei</taxon>
        <taxon>Acanthomorphata</taxon>
        <taxon>Eupercaria</taxon>
        <taxon>Sciaenidae</taxon>
        <taxon>Larimichthys</taxon>
    </lineage>
</organism>
<protein>
    <submittedName>
        <fullName evidence="1">Uncharacterized protein</fullName>
    </submittedName>
</protein>
<evidence type="ECO:0000313" key="2">
    <source>
        <dbReference type="Proteomes" id="UP000793456"/>
    </source>
</evidence>
<evidence type="ECO:0000313" key="1">
    <source>
        <dbReference type="EMBL" id="TMS03395.1"/>
    </source>
</evidence>
<keyword evidence="2" id="KW-1185">Reference proteome</keyword>
<reference evidence="1" key="1">
    <citation type="submission" date="2018-11" db="EMBL/GenBank/DDBJ databases">
        <title>The sequence and de novo assembly of Larimichthys crocea genome using PacBio and Hi-C technologies.</title>
        <authorList>
            <person name="Xu P."/>
            <person name="Chen B."/>
            <person name="Zhou Z."/>
            <person name="Ke Q."/>
            <person name="Wu Y."/>
            <person name="Bai H."/>
            <person name="Pu F."/>
        </authorList>
    </citation>
    <scope>NUCLEOTIDE SEQUENCE</scope>
    <source>
        <tissue evidence="1">Muscle</tissue>
    </source>
</reference>
<accession>A0ACD3Q8A1</accession>